<dbReference type="Gene3D" id="2.40.20.10">
    <property type="entry name" value="Plasminogen Kringle 4"/>
    <property type="match status" value="1"/>
</dbReference>
<evidence type="ECO:0000313" key="6">
    <source>
        <dbReference type="RefSeq" id="XP_022295809.1"/>
    </source>
</evidence>
<name>A0A8B8AZQ0_CRAVI</name>
<dbReference type="AlphaFoldDB" id="A0A8B8AZQ0"/>
<comment type="caution">
    <text evidence="3">Lacks conserved residue(s) required for the propagation of feature annotation.</text>
</comment>
<dbReference type="Pfam" id="PF00051">
    <property type="entry name" value="Kringle"/>
    <property type="match status" value="1"/>
</dbReference>
<reference evidence="6" key="1">
    <citation type="submission" date="2025-08" db="UniProtKB">
        <authorList>
            <consortium name="RefSeq"/>
        </authorList>
    </citation>
    <scope>IDENTIFICATION</scope>
    <source>
        <tissue evidence="6">Whole sample</tissue>
    </source>
</reference>
<dbReference type="SMART" id="SM00198">
    <property type="entry name" value="SCP"/>
    <property type="match status" value="1"/>
</dbReference>
<dbReference type="Proteomes" id="UP000694844">
    <property type="component" value="Chromosome 8"/>
</dbReference>
<dbReference type="InterPro" id="IPR018244">
    <property type="entry name" value="Allrgn_V5/Tpx1_CS"/>
</dbReference>
<dbReference type="InterPro" id="IPR001283">
    <property type="entry name" value="CRISP-related"/>
</dbReference>
<keyword evidence="5" id="KW-1185">Reference proteome</keyword>
<evidence type="ECO:0000313" key="5">
    <source>
        <dbReference type="Proteomes" id="UP000694844"/>
    </source>
</evidence>
<dbReference type="SMART" id="SM00130">
    <property type="entry name" value="KR"/>
    <property type="match status" value="1"/>
</dbReference>
<dbReference type="PANTHER" id="PTHR10334">
    <property type="entry name" value="CYSTEINE-RICH SECRETORY PROTEIN-RELATED"/>
    <property type="match status" value="1"/>
</dbReference>
<organism evidence="5 6">
    <name type="scientific">Crassostrea virginica</name>
    <name type="common">Eastern oyster</name>
    <dbReference type="NCBI Taxonomy" id="6565"/>
    <lineage>
        <taxon>Eukaryota</taxon>
        <taxon>Metazoa</taxon>
        <taxon>Spiralia</taxon>
        <taxon>Lophotrochozoa</taxon>
        <taxon>Mollusca</taxon>
        <taxon>Bivalvia</taxon>
        <taxon>Autobranchia</taxon>
        <taxon>Pteriomorphia</taxon>
        <taxon>Ostreida</taxon>
        <taxon>Ostreoidea</taxon>
        <taxon>Ostreidae</taxon>
        <taxon>Crassostrea</taxon>
    </lineage>
</organism>
<dbReference type="Gene3D" id="3.40.33.10">
    <property type="entry name" value="CAP"/>
    <property type="match status" value="1"/>
</dbReference>
<dbReference type="InterPro" id="IPR000001">
    <property type="entry name" value="Kringle"/>
</dbReference>
<feature type="domain" description="Kringle" evidence="4">
    <location>
        <begin position="145"/>
        <end position="216"/>
    </location>
</feature>
<dbReference type="InterPro" id="IPR013806">
    <property type="entry name" value="Kringle-like"/>
</dbReference>
<keyword evidence="2" id="KW-1015">Disulfide bond</keyword>
<dbReference type="PRINTS" id="PR00018">
    <property type="entry name" value="KRINGLE"/>
</dbReference>
<protein>
    <submittedName>
        <fullName evidence="6">Pathogenesis-related protein PRB1-3-like</fullName>
    </submittedName>
</protein>
<dbReference type="InterPro" id="IPR014044">
    <property type="entry name" value="CAP_dom"/>
</dbReference>
<accession>A0A8B8AZQ0</accession>
<dbReference type="PRINTS" id="PR00837">
    <property type="entry name" value="V5TPXLIKE"/>
</dbReference>
<dbReference type="KEGG" id="cvn:111105727"/>
<dbReference type="InterPro" id="IPR038178">
    <property type="entry name" value="Kringle_sf"/>
</dbReference>
<dbReference type="GeneID" id="111105727"/>
<dbReference type="Pfam" id="PF00188">
    <property type="entry name" value="CAP"/>
    <property type="match status" value="1"/>
</dbReference>
<dbReference type="GO" id="GO:0005576">
    <property type="term" value="C:extracellular region"/>
    <property type="evidence" value="ECO:0007669"/>
    <property type="project" value="InterPro"/>
</dbReference>
<dbReference type="RefSeq" id="XP_022295809.1">
    <property type="nucleotide sequence ID" value="XM_022440101.1"/>
</dbReference>
<dbReference type="InterPro" id="IPR035940">
    <property type="entry name" value="CAP_sf"/>
</dbReference>
<dbReference type="OrthoDB" id="43654at2759"/>
<evidence type="ECO:0000256" key="2">
    <source>
        <dbReference type="ARBA" id="ARBA00023157"/>
    </source>
</evidence>
<dbReference type="PROSITE" id="PS01010">
    <property type="entry name" value="CRISP_2"/>
    <property type="match status" value="1"/>
</dbReference>
<evidence type="ECO:0000256" key="1">
    <source>
        <dbReference type="ARBA" id="ARBA00022572"/>
    </source>
</evidence>
<keyword evidence="1 3" id="KW-0420">Kringle</keyword>
<dbReference type="SUPFAM" id="SSF55797">
    <property type="entry name" value="PR-1-like"/>
    <property type="match status" value="1"/>
</dbReference>
<gene>
    <name evidence="6" type="primary">LOC111105727</name>
</gene>
<proteinExistence type="predicted"/>
<evidence type="ECO:0000256" key="3">
    <source>
        <dbReference type="PROSITE-ProRule" id="PRU00121"/>
    </source>
</evidence>
<sequence length="218" mass="24037">MKMRYSQELASQAQAHADSCVMQHSGLASENMFFSSGTTIDLWAAIYAWEKEKWDYDYDTDTCKEGKVCGHYTQVVWASSVEVGCGASNQCGGTYKTHIVCQYSPSGNYVGIRPYKKGAPCSGCTACGYSCVDGLCVKDTTKCTDCYTGLGETYDGKHSTTVTGRPCQNWKSKIDFLEDHSYCRNPFGSYGFTRPLCYTSPEPGNYVVEYCDVPKCGV</sequence>
<dbReference type="PROSITE" id="PS50070">
    <property type="entry name" value="KRINGLE_2"/>
    <property type="match status" value="1"/>
</dbReference>
<evidence type="ECO:0000259" key="4">
    <source>
        <dbReference type="PROSITE" id="PS50070"/>
    </source>
</evidence>
<dbReference type="PROSITE" id="PS01009">
    <property type="entry name" value="CRISP_1"/>
    <property type="match status" value="1"/>
</dbReference>
<dbReference type="SUPFAM" id="SSF57440">
    <property type="entry name" value="Kringle-like"/>
    <property type="match status" value="1"/>
</dbReference>